<accession>A0A9J6ACP8</accession>
<comment type="caution">
    <text evidence="1">The sequence shown here is derived from an EMBL/GenBank/DDBJ whole genome shotgun (WGS) entry which is preliminary data.</text>
</comment>
<protein>
    <submittedName>
        <fullName evidence="1">Uncharacterized protein</fullName>
    </submittedName>
</protein>
<dbReference type="Proteomes" id="UP000824120">
    <property type="component" value="Chromosome 2"/>
</dbReference>
<gene>
    <name evidence="1" type="ORF">H5410_006921</name>
</gene>
<reference evidence="1 2" key="1">
    <citation type="submission" date="2020-09" db="EMBL/GenBank/DDBJ databases">
        <title>De no assembly of potato wild relative species, Solanum commersonii.</title>
        <authorList>
            <person name="Cho K."/>
        </authorList>
    </citation>
    <scope>NUCLEOTIDE SEQUENCE [LARGE SCALE GENOMIC DNA]</scope>
    <source>
        <strain evidence="1">LZ3.2</strain>
        <tissue evidence="1">Leaf</tissue>
    </source>
</reference>
<dbReference type="OrthoDB" id="1246057at2759"/>
<sequence>MLHGKECLSFENGAFHWLDYYTESMMSLNISNETYKRIPLPKNVCLSPGKHNWDVTIEMGISILGSMLCVFNNNEITFNLWIIKEYGVQDSWTKLLTLPSNGANSIVPIYSFSYGKVLLQYENWRDDKPHIIYRIGEDRIWPFDCNDIDSLSFFMDGFVYTES</sequence>
<name>A0A9J6ACP8_SOLCO</name>
<organism evidence="1 2">
    <name type="scientific">Solanum commersonii</name>
    <name type="common">Commerson's wild potato</name>
    <name type="synonym">Commerson's nightshade</name>
    <dbReference type="NCBI Taxonomy" id="4109"/>
    <lineage>
        <taxon>Eukaryota</taxon>
        <taxon>Viridiplantae</taxon>
        <taxon>Streptophyta</taxon>
        <taxon>Embryophyta</taxon>
        <taxon>Tracheophyta</taxon>
        <taxon>Spermatophyta</taxon>
        <taxon>Magnoliopsida</taxon>
        <taxon>eudicotyledons</taxon>
        <taxon>Gunneridae</taxon>
        <taxon>Pentapetalae</taxon>
        <taxon>asterids</taxon>
        <taxon>lamiids</taxon>
        <taxon>Solanales</taxon>
        <taxon>Solanaceae</taxon>
        <taxon>Solanoideae</taxon>
        <taxon>Solaneae</taxon>
        <taxon>Solanum</taxon>
    </lineage>
</organism>
<evidence type="ECO:0000313" key="1">
    <source>
        <dbReference type="EMBL" id="KAG5621703.1"/>
    </source>
</evidence>
<dbReference type="AlphaFoldDB" id="A0A9J6ACP8"/>
<dbReference type="EMBL" id="JACXVP010000002">
    <property type="protein sequence ID" value="KAG5621703.1"/>
    <property type="molecule type" value="Genomic_DNA"/>
</dbReference>
<proteinExistence type="predicted"/>
<evidence type="ECO:0000313" key="2">
    <source>
        <dbReference type="Proteomes" id="UP000824120"/>
    </source>
</evidence>
<keyword evidence="2" id="KW-1185">Reference proteome</keyword>